<evidence type="ECO:0000313" key="2">
    <source>
        <dbReference type="EMBL" id="GER38260.1"/>
    </source>
</evidence>
<dbReference type="EMBL" id="BKCP01005461">
    <property type="protein sequence ID" value="GER38260.1"/>
    <property type="molecule type" value="Genomic_DNA"/>
</dbReference>
<feature type="compositionally biased region" description="Basic and acidic residues" evidence="1">
    <location>
        <begin position="31"/>
        <end position="44"/>
    </location>
</feature>
<protein>
    <submittedName>
        <fullName evidence="2">DNA-directed RNA polymerase subunit gamma</fullName>
    </submittedName>
</protein>
<comment type="caution">
    <text evidence="2">The sequence shown here is derived from an EMBL/GenBank/DDBJ whole genome shotgun (WGS) entry which is preliminary data.</text>
</comment>
<evidence type="ECO:0000313" key="3">
    <source>
        <dbReference type="Proteomes" id="UP000325081"/>
    </source>
</evidence>
<proteinExistence type="predicted"/>
<dbReference type="Proteomes" id="UP000325081">
    <property type="component" value="Unassembled WGS sequence"/>
</dbReference>
<accession>A0A5A7PZH6</accession>
<feature type="region of interest" description="Disordered" evidence="1">
    <location>
        <begin position="1"/>
        <end position="90"/>
    </location>
</feature>
<organism evidence="2 3">
    <name type="scientific">Striga asiatica</name>
    <name type="common">Asiatic witchweed</name>
    <name type="synonym">Buchnera asiatica</name>
    <dbReference type="NCBI Taxonomy" id="4170"/>
    <lineage>
        <taxon>Eukaryota</taxon>
        <taxon>Viridiplantae</taxon>
        <taxon>Streptophyta</taxon>
        <taxon>Embryophyta</taxon>
        <taxon>Tracheophyta</taxon>
        <taxon>Spermatophyta</taxon>
        <taxon>Magnoliopsida</taxon>
        <taxon>eudicotyledons</taxon>
        <taxon>Gunneridae</taxon>
        <taxon>Pentapetalae</taxon>
        <taxon>asterids</taxon>
        <taxon>lamiids</taxon>
        <taxon>Lamiales</taxon>
        <taxon>Orobanchaceae</taxon>
        <taxon>Buchnereae</taxon>
        <taxon>Striga</taxon>
    </lineage>
</organism>
<keyword evidence="2" id="KW-0804">Transcription</keyword>
<evidence type="ECO:0000256" key="1">
    <source>
        <dbReference type="SAM" id="MobiDB-lite"/>
    </source>
</evidence>
<dbReference type="AlphaFoldDB" id="A0A5A7PZH6"/>
<name>A0A5A7PZH6_STRAF</name>
<keyword evidence="3" id="KW-1185">Reference proteome</keyword>
<gene>
    <name evidence="2" type="ORF">STAS_14774</name>
</gene>
<dbReference type="GO" id="GO:0000428">
    <property type="term" value="C:DNA-directed RNA polymerase complex"/>
    <property type="evidence" value="ECO:0007669"/>
    <property type="project" value="UniProtKB-KW"/>
</dbReference>
<feature type="compositionally biased region" description="Basic and acidic residues" evidence="1">
    <location>
        <begin position="11"/>
        <end position="23"/>
    </location>
</feature>
<sequence>MEIQYQPSQLDRIHLSTHQEKLRKSGTAARKRSEERKEGRRLDRVGLGAEKLLNPKADEELSPDPEGIPQEVRGTRGAGRGSTIDQMPYDDRATGRRIIRNRKIPYLGNRSSSSVSVSSLRSRSSLLQSNENPNLWAIHPIGRAAIGIDFLAAESVPPSVAPSIFDTPLGGLLSKAPPHCLWSERHFIESETSISTRPGWTRDSRKKSRLTPIYLDREKVVQEAQLIWIWVFPLLRIQQLQSISSPTSVSSASISEASL</sequence>
<keyword evidence="2" id="KW-0240">DNA-directed RNA polymerase</keyword>
<reference evidence="3" key="1">
    <citation type="journal article" date="2019" name="Curr. Biol.">
        <title>Genome Sequence of Striga asiatica Provides Insight into the Evolution of Plant Parasitism.</title>
        <authorList>
            <person name="Yoshida S."/>
            <person name="Kim S."/>
            <person name="Wafula E.K."/>
            <person name="Tanskanen J."/>
            <person name="Kim Y.M."/>
            <person name="Honaas L."/>
            <person name="Yang Z."/>
            <person name="Spallek T."/>
            <person name="Conn C.E."/>
            <person name="Ichihashi Y."/>
            <person name="Cheong K."/>
            <person name="Cui S."/>
            <person name="Der J.P."/>
            <person name="Gundlach H."/>
            <person name="Jiao Y."/>
            <person name="Hori C."/>
            <person name="Ishida J.K."/>
            <person name="Kasahara H."/>
            <person name="Kiba T."/>
            <person name="Kim M.S."/>
            <person name="Koo N."/>
            <person name="Laohavisit A."/>
            <person name="Lee Y.H."/>
            <person name="Lumba S."/>
            <person name="McCourt P."/>
            <person name="Mortimer J.C."/>
            <person name="Mutuku J.M."/>
            <person name="Nomura T."/>
            <person name="Sasaki-Sekimoto Y."/>
            <person name="Seto Y."/>
            <person name="Wang Y."/>
            <person name="Wakatake T."/>
            <person name="Sakakibara H."/>
            <person name="Demura T."/>
            <person name="Yamaguchi S."/>
            <person name="Yoneyama K."/>
            <person name="Manabe R.I."/>
            <person name="Nelson D.C."/>
            <person name="Schulman A.H."/>
            <person name="Timko M.P."/>
            <person name="dePamphilis C.W."/>
            <person name="Choi D."/>
            <person name="Shirasu K."/>
        </authorList>
    </citation>
    <scope>NUCLEOTIDE SEQUENCE [LARGE SCALE GENOMIC DNA]</scope>
    <source>
        <strain evidence="3">cv. UVA1</strain>
    </source>
</reference>